<evidence type="ECO:0000256" key="4">
    <source>
        <dbReference type="ARBA" id="ARBA00022777"/>
    </source>
</evidence>
<feature type="domain" description="Hexokinase C-terminal" evidence="8">
    <location>
        <begin position="227"/>
        <end position="475"/>
    </location>
</feature>
<dbReference type="GO" id="GO:0006096">
    <property type="term" value="P:glycolytic process"/>
    <property type="evidence" value="ECO:0007669"/>
    <property type="project" value="UniProtKB-UniPathway"/>
</dbReference>
<evidence type="ECO:0000259" key="7">
    <source>
        <dbReference type="Pfam" id="PF00349"/>
    </source>
</evidence>
<dbReference type="GO" id="GO:0008865">
    <property type="term" value="F:fructokinase activity"/>
    <property type="evidence" value="ECO:0007669"/>
    <property type="project" value="TreeGrafter"/>
</dbReference>
<dbReference type="PROSITE" id="PS51748">
    <property type="entry name" value="HEXOKINASE_2"/>
    <property type="match status" value="1"/>
</dbReference>
<dbReference type="FunCoup" id="I2GZA4">
    <property type="interactions" value="254"/>
</dbReference>
<accession>I2GZA4</accession>
<dbReference type="GO" id="GO:0005739">
    <property type="term" value="C:mitochondrion"/>
    <property type="evidence" value="ECO:0007669"/>
    <property type="project" value="TreeGrafter"/>
</dbReference>
<evidence type="ECO:0000313" key="10">
    <source>
        <dbReference type="Proteomes" id="UP000002866"/>
    </source>
</evidence>
<keyword evidence="5 6" id="KW-0067">ATP-binding</keyword>
<gene>
    <name evidence="9" type="primary">TBLA0B06320</name>
    <name evidence="9" type="ORF">TBLA_0B06320</name>
</gene>
<evidence type="ECO:0000256" key="3">
    <source>
        <dbReference type="ARBA" id="ARBA00022741"/>
    </source>
</evidence>
<dbReference type="GO" id="GO:0001678">
    <property type="term" value="P:intracellular glucose homeostasis"/>
    <property type="evidence" value="ECO:0007669"/>
    <property type="project" value="InterPro"/>
</dbReference>
<comment type="similarity">
    <text evidence="1 6">Belongs to the hexokinase family.</text>
</comment>
<dbReference type="CDD" id="cd24000">
    <property type="entry name" value="ASKHA_NBD_HK"/>
    <property type="match status" value="1"/>
</dbReference>
<proteinExistence type="inferred from homology"/>
<keyword evidence="4 6" id="KW-0418">Kinase</keyword>
<dbReference type="PANTHER" id="PTHR19443">
    <property type="entry name" value="HEXOKINASE"/>
    <property type="match status" value="1"/>
</dbReference>
<dbReference type="GeneID" id="14494638"/>
<reference evidence="9 10" key="1">
    <citation type="journal article" date="2011" name="Proc. Natl. Acad. Sci. U.S.A.">
        <title>Evolutionary erosion of yeast sex chromosomes by mating-type switching accidents.</title>
        <authorList>
            <person name="Gordon J.L."/>
            <person name="Armisen D."/>
            <person name="Proux-Wera E."/>
            <person name="Oheigeartaigh S.S."/>
            <person name="Byrne K.P."/>
            <person name="Wolfe K.H."/>
        </authorList>
    </citation>
    <scope>NUCLEOTIDE SEQUENCE [LARGE SCALE GENOMIC DNA]</scope>
    <source>
        <strain evidence="10">ATCC 34711 / CBS 6284 / DSM 70876 / NBRC 10599 / NRRL Y-10934 / UCD 77-7</strain>
    </source>
</reference>
<dbReference type="InterPro" id="IPR001312">
    <property type="entry name" value="Hexokinase"/>
</dbReference>
<dbReference type="GO" id="GO:0019158">
    <property type="term" value="F:mannokinase activity"/>
    <property type="evidence" value="ECO:0007669"/>
    <property type="project" value="TreeGrafter"/>
</dbReference>
<dbReference type="KEGG" id="tbl:TBLA_0B06320"/>
<keyword evidence="6" id="KW-0324">Glycolysis</keyword>
<feature type="domain" description="Hexokinase N-terminal" evidence="7">
    <location>
        <begin position="14"/>
        <end position="207"/>
    </location>
</feature>
<dbReference type="Proteomes" id="UP000002866">
    <property type="component" value="Chromosome 2"/>
</dbReference>
<dbReference type="STRING" id="1071380.I2GZA4"/>
<dbReference type="OMA" id="TICTRLA"/>
<sequence>MDVLSSNEILSELETLFIPNESIDSISKKFQLELMNRLQSSSNSMLPCDHIPNISLQELTSLTNTNFKNLTIDFGGTSLKFAILSGDNNQFNIEYEKKLDIKNKFVDFKFFENLIEWIILECVKFDIPKETHYLVSTTFSFPLDSQKRIITMGKGFKLLKELKNYSIVDILQISFDNILKKNLNSNNYTFEIGNVINDSVAVYLSNRFLIDTKHATSSSSSSSNNNISLILGTGTNSSFDVPLSSLPSFKKKFLNLDTLDENNYSMLINSELGFLGVEVINLTSFDHFNTSSIGYDMPLEYVTSGKYLSMILPKILLHYNLLPKSNNTIEEFINNFDGEVFSNILSENYEDLLTFFNLKNEKLDLITNICKILIKRASIYLVSSILAINDFLNKIYNRDIGALNSALSETESDNSDIESINSDNKTTFSNDIKVGYVGSFLAFSKYYHEQIKFYSNEQVTLNFLDNSSLIGAAVSSYISKIQK</sequence>
<keyword evidence="3 6" id="KW-0547">Nucleotide-binding</keyword>
<dbReference type="GO" id="GO:0005829">
    <property type="term" value="C:cytosol"/>
    <property type="evidence" value="ECO:0007669"/>
    <property type="project" value="TreeGrafter"/>
</dbReference>
<dbReference type="Pfam" id="PF03727">
    <property type="entry name" value="Hexokinase_2"/>
    <property type="match status" value="1"/>
</dbReference>
<evidence type="ECO:0000259" key="8">
    <source>
        <dbReference type="Pfam" id="PF03727"/>
    </source>
</evidence>
<dbReference type="eggNOG" id="KOG1369">
    <property type="taxonomic scope" value="Eukaryota"/>
</dbReference>
<dbReference type="UniPathway" id="UPA00109">
    <property type="reaction ID" value="UER00180"/>
</dbReference>
<dbReference type="Gene3D" id="3.30.420.40">
    <property type="match status" value="1"/>
</dbReference>
<dbReference type="GO" id="GO:0005524">
    <property type="term" value="F:ATP binding"/>
    <property type="evidence" value="ECO:0007669"/>
    <property type="project" value="UniProtKB-UniRule"/>
</dbReference>
<dbReference type="EMBL" id="HE806317">
    <property type="protein sequence ID" value="CCH59456.1"/>
    <property type="molecule type" value="Genomic_DNA"/>
</dbReference>
<dbReference type="Pfam" id="PF00349">
    <property type="entry name" value="Hexokinase_1"/>
    <property type="match status" value="1"/>
</dbReference>
<keyword evidence="2 6" id="KW-0808">Transferase</keyword>
<dbReference type="PANTHER" id="PTHR19443:SF83">
    <property type="entry name" value="N-ACETYLGLUCOSAMINE KINASE"/>
    <property type="match status" value="1"/>
</dbReference>
<dbReference type="GO" id="GO:0006013">
    <property type="term" value="P:mannose metabolic process"/>
    <property type="evidence" value="ECO:0007669"/>
    <property type="project" value="TreeGrafter"/>
</dbReference>
<evidence type="ECO:0000256" key="5">
    <source>
        <dbReference type="ARBA" id="ARBA00022840"/>
    </source>
</evidence>
<dbReference type="OrthoDB" id="419537at2759"/>
<dbReference type="InParanoid" id="I2GZA4"/>
<name>I2GZA4_HENB6</name>
<dbReference type="EC" id="2.7.1.-" evidence="6"/>
<dbReference type="GO" id="GO:0005536">
    <property type="term" value="F:D-glucose binding"/>
    <property type="evidence" value="ECO:0007669"/>
    <property type="project" value="InterPro"/>
</dbReference>
<evidence type="ECO:0000256" key="2">
    <source>
        <dbReference type="ARBA" id="ARBA00022679"/>
    </source>
</evidence>
<dbReference type="GO" id="GO:0006006">
    <property type="term" value="P:glucose metabolic process"/>
    <property type="evidence" value="ECO:0007669"/>
    <property type="project" value="TreeGrafter"/>
</dbReference>
<dbReference type="GO" id="GO:0004340">
    <property type="term" value="F:glucokinase activity"/>
    <property type="evidence" value="ECO:0007669"/>
    <property type="project" value="TreeGrafter"/>
</dbReference>
<organism evidence="9 10">
    <name type="scientific">Henningerozyma blattae (strain ATCC 34711 / CBS 6284 / DSM 70876 / NBRC 10599 / NRRL Y-10934 / UCD 77-7)</name>
    <name type="common">Yeast</name>
    <name type="synonym">Tetrapisispora blattae</name>
    <dbReference type="NCBI Taxonomy" id="1071380"/>
    <lineage>
        <taxon>Eukaryota</taxon>
        <taxon>Fungi</taxon>
        <taxon>Dikarya</taxon>
        <taxon>Ascomycota</taxon>
        <taxon>Saccharomycotina</taxon>
        <taxon>Saccharomycetes</taxon>
        <taxon>Saccharomycetales</taxon>
        <taxon>Saccharomycetaceae</taxon>
        <taxon>Henningerozyma</taxon>
    </lineage>
</organism>
<dbReference type="InterPro" id="IPR022673">
    <property type="entry name" value="Hexokinase_C"/>
</dbReference>
<dbReference type="InterPro" id="IPR043129">
    <property type="entry name" value="ATPase_NBD"/>
</dbReference>
<protein>
    <recommendedName>
        <fullName evidence="6">Phosphotransferase</fullName>
        <ecNumber evidence="6">2.7.1.-</ecNumber>
    </recommendedName>
</protein>
<dbReference type="InterPro" id="IPR022672">
    <property type="entry name" value="Hexokinase_N"/>
</dbReference>
<dbReference type="PRINTS" id="PR00475">
    <property type="entry name" value="HEXOKINASE"/>
</dbReference>
<evidence type="ECO:0000313" key="9">
    <source>
        <dbReference type="EMBL" id="CCH59456.1"/>
    </source>
</evidence>
<dbReference type="HOGENOM" id="CLU_014393_4_1_1"/>
<evidence type="ECO:0000256" key="1">
    <source>
        <dbReference type="ARBA" id="ARBA00009225"/>
    </source>
</evidence>
<dbReference type="AlphaFoldDB" id="I2GZA4"/>
<dbReference type="Gene3D" id="3.40.367.20">
    <property type="match status" value="1"/>
</dbReference>
<evidence type="ECO:0000256" key="6">
    <source>
        <dbReference type="RuleBase" id="RU362007"/>
    </source>
</evidence>
<keyword evidence="10" id="KW-1185">Reference proteome</keyword>
<dbReference type="RefSeq" id="XP_004178975.1">
    <property type="nucleotide sequence ID" value="XM_004178927.1"/>
</dbReference>
<dbReference type="SUPFAM" id="SSF53067">
    <property type="entry name" value="Actin-like ATPase domain"/>
    <property type="match status" value="2"/>
</dbReference>